<dbReference type="EMBL" id="AJLR01000007">
    <property type="protein sequence ID" value="EKN70784.1"/>
    <property type="molecule type" value="Genomic_DNA"/>
</dbReference>
<dbReference type="Proteomes" id="UP000006315">
    <property type="component" value="Unassembled WGS sequence"/>
</dbReference>
<dbReference type="STRING" id="1131731.BAZO_00835"/>
<dbReference type="GeneID" id="89470531"/>
<dbReference type="PATRIC" id="fig|1131731.3.peg.176"/>
<accession>K6DR12</accession>
<keyword evidence="2" id="KW-1185">Reference proteome</keyword>
<organism evidence="1 2">
    <name type="scientific">Schinkia azotoformans LMG 9581</name>
    <dbReference type="NCBI Taxonomy" id="1131731"/>
    <lineage>
        <taxon>Bacteria</taxon>
        <taxon>Bacillati</taxon>
        <taxon>Bacillota</taxon>
        <taxon>Bacilli</taxon>
        <taxon>Bacillales</taxon>
        <taxon>Bacillaceae</taxon>
        <taxon>Calidifontibacillus/Schinkia group</taxon>
        <taxon>Schinkia</taxon>
    </lineage>
</organism>
<reference evidence="1 2" key="1">
    <citation type="journal article" date="2012" name="Front. Microbiol.">
        <title>Redundancy and modularity in membrane-associated dissimilatory nitrate reduction in Bacillus.</title>
        <authorList>
            <person name="Heylen K."/>
            <person name="Keltjens J."/>
        </authorList>
    </citation>
    <scope>NUCLEOTIDE SEQUENCE [LARGE SCALE GENOMIC DNA]</scope>
    <source>
        <strain evidence="1 2">LMG 9581</strain>
    </source>
</reference>
<dbReference type="AlphaFoldDB" id="K6DR12"/>
<evidence type="ECO:0000313" key="1">
    <source>
        <dbReference type="EMBL" id="EKN70784.1"/>
    </source>
</evidence>
<name>K6DR12_SCHAZ</name>
<gene>
    <name evidence="1" type="ORF">BAZO_00835</name>
</gene>
<proteinExistence type="predicted"/>
<comment type="caution">
    <text evidence="1">The sequence shown here is derived from an EMBL/GenBank/DDBJ whole genome shotgun (WGS) entry which is preliminary data.</text>
</comment>
<dbReference type="RefSeq" id="WP_003329274.1">
    <property type="nucleotide sequence ID" value="NZ_AJLR01000007.1"/>
</dbReference>
<protein>
    <submittedName>
        <fullName evidence="1">Uncharacterized protein</fullName>
    </submittedName>
</protein>
<evidence type="ECO:0000313" key="2">
    <source>
        <dbReference type="Proteomes" id="UP000006315"/>
    </source>
</evidence>
<sequence>MEVLCEENSYLNPINGIIRIKLCKVIDGRIQDFFFVIKIVEDFLPQLMFAYLPTKKQKIMILKIGFSQI</sequence>